<dbReference type="AlphaFoldDB" id="A0A5B7JDY2"/>
<protein>
    <submittedName>
        <fullName evidence="2">Uncharacterized protein</fullName>
    </submittedName>
</protein>
<reference evidence="2 3" key="1">
    <citation type="submission" date="2019-05" db="EMBL/GenBank/DDBJ databases">
        <title>Another draft genome of Portunus trituberculatus and its Hox gene families provides insights of decapod evolution.</title>
        <authorList>
            <person name="Jeong J.-H."/>
            <person name="Song I."/>
            <person name="Kim S."/>
            <person name="Choi T."/>
            <person name="Kim D."/>
            <person name="Ryu S."/>
            <person name="Kim W."/>
        </authorList>
    </citation>
    <scope>NUCLEOTIDE SEQUENCE [LARGE SCALE GENOMIC DNA]</scope>
    <source>
        <tissue evidence="2">Muscle</tissue>
    </source>
</reference>
<keyword evidence="3" id="KW-1185">Reference proteome</keyword>
<dbReference type="Proteomes" id="UP000324222">
    <property type="component" value="Unassembled WGS sequence"/>
</dbReference>
<feature type="compositionally biased region" description="Basic residues" evidence="1">
    <location>
        <begin position="53"/>
        <end position="63"/>
    </location>
</feature>
<accession>A0A5B7JDY2</accession>
<name>A0A5B7JDY2_PORTR</name>
<feature type="compositionally biased region" description="Polar residues" evidence="1">
    <location>
        <begin position="64"/>
        <end position="96"/>
    </location>
</feature>
<feature type="region of interest" description="Disordered" evidence="1">
    <location>
        <begin position="50"/>
        <end position="116"/>
    </location>
</feature>
<organism evidence="2 3">
    <name type="scientific">Portunus trituberculatus</name>
    <name type="common">Swimming crab</name>
    <name type="synonym">Neptunus trituberculatus</name>
    <dbReference type="NCBI Taxonomy" id="210409"/>
    <lineage>
        <taxon>Eukaryota</taxon>
        <taxon>Metazoa</taxon>
        <taxon>Ecdysozoa</taxon>
        <taxon>Arthropoda</taxon>
        <taxon>Crustacea</taxon>
        <taxon>Multicrustacea</taxon>
        <taxon>Malacostraca</taxon>
        <taxon>Eumalacostraca</taxon>
        <taxon>Eucarida</taxon>
        <taxon>Decapoda</taxon>
        <taxon>Pleocyemata</taxon>
        <taxon>Brachyura</taxon>
        <taxon>Eubrachyura</taxon>
        <taxon>Portunoidea</taxon>
        <taxon>Portunidae</taxon>
        <taxon>Portuninae</taxon>
        <taxon>Portunus</taxon>
    </lineage>
</organism>
<dbReference type="EMBL" id="VSRR010086856">
    <property type="protein sequence ID" value="MPC91178.1"/>
    <property type="molecule type" value="Genomic_DNA"/>
</dbReference>
<gene>
    <name evidence="2" type="ORF">E2C01_086197</name>
</gene>
<evidence type="ECO:0000313" key="3">
    <source>
        <dbReference type="Proteomes" id="UP000324222"/>
    </source>
</evidence>
<evidence type="ECO:0000313" key="2">
    <source>
        <dbReference type="EMBL" id="MPC91178.1"/>
    </source>
</evidence>
<comment type="caution">
    <text evidence="2">The sequence shown here is derived from an EMBL/GenBank/DDBJ whole genome shotgun (WGS) entry which is preliminary data.</text>
</comment>
<sequence length="139" mass="15654">MASFAKWKSQNVLHFGNMIDSKKRNYSHVYQPLESPAHINTDQLCLLPQSISHKGHAPKHLQHHQPNPSLTTAETSYTLNRIESVSDSPTLEVQQTSSSSSSSSRRPQHSREGLRTAILPADTQLVSLWRVRLDFSDVI</sequence>
<evidence type="ECO:0000256" key="1">
    <source>
        <dbReference type="SAM" id="MobiDB-lite"/>
    </source>
</evidence>
<proteinExistence type="predicted"/>